<keyword evidence="1" id="KW-0472">Membrane</keyword>
<organism evidence="2 3">
    <name type="scientific">Aminivibrio pyruvatiphilus</name>
    <dbReference type="NCBI Taxonomy" id="1005740"/>
    <lineage>
        <taxon>Bacteria</taxon>
        <taxon>Thermotogati</taxon>
        <taxon>Synergistota</taxon>
        <taxon>Synergistia</taxon>
        <taxon>Synergistales</taxon>
        <taxon>Aminobacteriaceae</taxon>
        <taxon>Aminivibrio</taxon>
    </lineage>
</organism>
<feature type="transmembrane region" description="Helical" evidence="1">
    <location>
        <begin position="21"/>
        <end position="42"/>
    </location>
</feature>
<dbReference type="AlphaFoldDB" id="A0A4R8M540"/>
<keyword evidence="1" id="KW-1133">Transmembrane helix</keyword>
<dbReference type="Proteomes" id="UP000295066">
    <property type="component" value="Unassembled WGS sequence"/>
</dbReference>
<evidence type="ECO:0000256" key="1">
    <source>
        <dbReference type="SAM" id="Phobius"/>
    </source>
</evidence>
<gene>
    <name evidence="2" type="ORF">C8D99_11930</name>
</gene>
<sequence length="139" mass="15368">MVSQRECQPMAVSSLRKFCPYLIFSALVVFGSFMGLGVLRLYSFRLECRLNNINTQIESFQAQQISLKQSLSALLSPGRVYGYSKKQLGMTYASNVRTLRLEGPLLAGSGPAGNMGGEAAQKESEGWFYFFLEKAMAGE</sequence>
<evidence type="ECO:0000313" key="3">
    <source>
        <dbReference type="Proteomes" id="UP000295066"/>
    </source>
</evidence>
<comment type="caution">
    <text evidence="2">The sequence shown here is derived from an EMBL/GenBank/DDBJ whole genome shotgun (WGS) entry which is preliminary data.</text>
</comment>
<keyword evidence="3" id="KW-1185">Reference proteome</keyword>
<reference evidence="2 3" key="1">
    <citation type="submission" date="2019-03" db="EMBL/GenBank/DDBJ databases">
        <title>Genomic Encyclopedia of Type Strains, Phase IV (KMG-IV): sequencing the most valuable type-strain genomes for metagenomic binning, comparative biology and taxonomic classification.</title>
        <authorList>
            <person name="Goeker M."/>
        </authorList>
    </citation>
    <scope>NUCLEOTIDE SEQUENCE [LARGE SCALE GENOMIC DNA]</scope>
    <source>
        <strain evidence="2 3">DSM 25964</strain>
    </source>
</reference>
<proteinExistence type="predicted"/>
<dbReference type="EMBL" id="SORI01000019">
    <property type="protein sequence ID" value="TDY56083.1"/>
    <property type="molecule type" value="Genomic_DNA"/>
</dbReference>
<name>A0A4R8M540_9BACT</name>
<accession>A0A4R8M540</accession>
<dbReference type="OrthoDB" id="6415at2"/>
<protein>
    <submittedName>
        <fullName evidence="2">Uncharacterized protein</fullName>
    </submittedName>
</protein>
<keyword evidence="1" id="KW-0812">Transmembrane</keyword>
<evidence type="ECO:0000313" key="2">
    <source>
        <dbReference type="EMBL" id="TDY56083.1"/>
    </source>
</evidence>
<dbReference type="RefSeq" id="WP_133958683.1">
    <property type="nucleotide sequence ID" value="NZ_SORI01000019.1"/>
</dbReference>